<evidence type="ECO:0000259" key="2">
    <source>
        <dbReference type="Pfam" id="PF13581"/>
    </source>
</evidence>
<dbReference type="SUPFAM" id="SSF55874">
    <property type="entry name" value="ATPase domain of HSP90 chaperone/DNA topoisomerase II/histidine kinase"/>
    <property type="match status" value="1"/>
</dbReference>
<dbReference type="Gene3D" id="3.30.565.10">
    <property type="entry name" value="Histidine kinase-like ATPase, C-terminal domain"/>
    <property type="match status" value="1"/>
</dbReference>
<dbReference type="GO" id="GO:0005524">
    <property type="term" value="F:ATP binding"/>
    <property type="evidence" value="ECO:0007669"/>
    <property type="project" value="UniProtKB-KW"/>
</dbReference>
<feature type="domain" description="Histidine kinase/HSP90-like ATPase" evidence="2">
    <location>
        <begin position="22"/>
        <end position="133"/>
    </location>
</feature>
<keyword evidence="1" id="KW-0723">Serine/threonine-protein kinase</keyword>
<dbReference type="InterPro" id="IPR050267">
    <property type="entry name" value="Anti-sigma-factor_SerPK"/>
</dbReference>
<dbReference type="RefSeq" id="WP_376805402.1">
    <property type="nucleotide sequence ID" value="NZ_JBHTAC010000004.1"/>
</dbReference>
<evidence type="ECO:0000256" key="1">
    <source>
        <dbReference type="ARBA" id="ARBA00022527"/>
    </source>
</evidence>
<organism evidence="3 4">
    <name type="scientific">Catellatospora aurea</name>
    <dbReference type="NCBI Taxonomy" id="1337874"/>
    <lineage>
        <taxon>Bacteria</taxon>
        <taxon>Bacillati</taxon>
        <taxon>Actinomycetota</taxon>
        <taxon>Actinomycetes</taxon>
        <taxon>Micromonosporales</taxon>
        <taxon>Micromonosporaceae</taxon>
        <taxon>Catellatospora</taxon>
    </lineage>
</organism>
<dbReference type="Proteomes" id="UP001596392">
    <property type="component" value="Unassembled WGS sequence"/>
</dbReference>
<evidence type="ECO:0000313" key="3">
    <source>
        <dbReference type="EMBL" id="MFC7241963.1"/>
    </source>
</evidence>
<reference evidence="4" key="1">
    <citation type="journal article" date="2019" name="Int. J. Syst. Evol. Microbiol.">
        <title>The Global Catalogue of Microorganisms (GCM) 10K type strain sequencing project: providing services to taxonomists for standard genome sequencing and annotation.</title>
        <authorList>
            <consortium name="The Broad Institute Genomics Platform"/>
            <consortium name="The Broad Institute Genome Sequencing Center for Infectious Disease"/>
            <person name="Wu L."/>
            <person name="Ma J."/>
        </authorList>
    </citation>
    <scope>NUCLEOTIDE SEQUENCE [LARGE SCALE GENOMIC DNA]</scope>
    <source>
        <strain evidence="4">CGMCC 1.9106</strain>
    </source>
</reference>
<gene>
    <name evidence="3" type="ORF">ACFQO7_05660</name>
</gene>
<protein>
    <submittedName>
        <fullName evidence="3">ATP-binding protein</fullName>
    </submittedName>
</protein>
<dbReference type="Pfam" id="PF13581">
    <property type="entry name" value="HATPase_c_2"/>
    <property type="match status" value="1"/>
</dbReference>
<dbReference type="PANTHER" id="PTHR35526:SF3">
    <property type="entry name" value="ANTI-SIGMA-F FACTOR RSBW"/>
    <property type="match status" value="1"/>
</dbReference>
<keyword evidence="3" id="KW-0067">ATP-binding</keyword>
<proteinExistence type="predicted"/>
<dbReference type="EMBL" id="JBHTAC010000004">
    <property type="protein sequence ID" value="MFC7241963.1"/>
    <property type="molecule type" value="Genomic_DNA"/>
</dbReference>
<name>A0ABW2GV52_9ACTN</name>
<comment type="caution">
    <text evidence="3">The sequence shown here is derived from an EMBL/GenBank/DDBJ whole genome shotgun (WGS) entry which is preliminary data.</text>
</comment>
<accession>A0ABW2GV52</accession>
<dbReference type="InterPro" id="IPR003594">
    <property type="entry name" value="HATPase_dom"/>
</dbReference>
<sequence length="142" mass="14887">MRQVVRPFAQPPSGAAAISFTTADDLAAVREFAGAHAHASGLAAGRVPGLKLAVSELVTNTLRHTAGGGVVRVWADGGAVVIELTDGGTFRRTAPEQPAARPTAAGGWGLYITGEVCDEFSYYTRPGRTVWRLVFRNPVATP</sequence>
<dbReference type="InterPro" id="IPR036890">
    <property type="entry name" value="HATPase_C_sf"/>
</dbReference>
<dbReference type="CDD" id="cd16936">
    <property type="entry name" value="HATPase_RsbW-like"/>
    <property type="match status" value="1"/>
</dbReference>
<keyword evidence="3" id="KW-0547">Nucleotide-binding</keyword>
<keyword evidence="4" id="KW-1185">Reference proteome</keyword>
<evidence type="ECO:0000313" key="4">
    <source>
        <dbReference type="Proteomes" id="UP001596392"/>
    </source>
</evidence>
<keyword evidence="1" id="KW-0418">Kinase</keyword>
<dbReference type="PANTHER" id="PTHR35526">
    <property type="entry name" value="ANTI-SIGMA-F FACTOR RSBW-RELATED"/>
    <property type="match status" value="1"/>
</dbReference>
<keyword evidence="1" id="KW-0808">Transferase</keyword>